<organism evidence="3 4">
    <name type="scientific">Saccharomonospora cyanea NA-134</name>
    <dbReference type="NCBI Taxonomy" id="882082"/>
    <lineage>
        <taxon>Bacteria</taxon>
        <taxon>Bacillati</taxon>
        <taxon>Actinomycetota</taxon>
        <taxon>Actinomycetes</taxon>
        <taxon>Pseudonocardiales</taxon>
        <taxon>Pseudonocardiaceae</taxon>
        <taxon>Saccharomonospora</taxon>
    </lineage>
</organism>
<accession>H5XEV8</accession>
<evidence type="ECO:0000313" key="3">
    <source>
        <dbReference type="EMBL" id="EHR59340.1"/>
    </source>
</evidence>
<name>H5XEV8_9PSEU</name>
<evidence type="ECO:0000256" key="1">
    <source>
        <dbReference type="SAM" id="MobiDB-lite"/>
    </source>
</evidence>
<dbReference type="STRING" id="882082.SaccyDRAFT_0406"/>
<dbReference type="Pfam" id="PF12079">
    <property type="entry name" value="DUF3558"/>
    <property type="match status" value="1"/>
</dbReference>
<feature type="chain" id="PRO_5038893133" description="DUF3558 domain-containing protein" evidence="2">
    <location>
        <begin position="18"/>
        <end position="206"/>
    </location>
</feature>
<proteinExistence type="predicted"/>
<dbReference type="OrthoDB" id="3678908at2"/>
<sequence length="206" mass="21731">MKHARITVTLFASAALATGCTGTPSDGATATPSLSPGPSLPATSSTVPDVPRVEPPLNVDSFLAQPCTSLTDDQVTEYLGENTEQEDKTERSSGPSCSWYSGLRSNAHISVTYPRLTDEGLTAIYRNRDKTAYFTELSPVDGYPAIATGTTDNRDEGECLVIVGTSASDYMNIDMYLGDGSVGKVDPCEAAHEVATTVIGNIRATN</sequence>
<dbReference type="InterPro" id="IPR024520">
    <property type="entry name" value="DUF3558"/>
</dbReference>
<dbReference type="AlphaFoldDB" id="H5XEV8"/>
<gene>
    <name evidence="3" type="ORF">SaccyDRAFT_0406</name>
</gene>
<dbReference type="Proteomes" id="UP000002791">
    <property type="component" value="Chromosome"/>
</dbReference>
<dbReference type="PROSITE" id="PS51257">
    <property type="entry name" value="PROKAR_LIPOPROTEIN"/>
    <property type="match status" value="1"/>
</dbReference>
<feature type="compositionally biased region" description="Polar residues" evidence="1">
    <location>
        <begin position="25"/>
        <end position="47"/>
    </location>
</feature>
<dbReference type="RefSeq" id="WP_005453119.1">
    <property type="nucleotide sequence ID" value="NZ_CM001440.1"/>
</dbReference>
<dbReference type="EMBL" id="CM001440">
    <property type="protein sequence ID" value="EHR59340.1"/>
    <property type="molecule type" value="Genomic_DNA"/>
</dbReference>
<dbReference type="eggNOG" id="ENOG50346R6">
    <property type="taxonomic scope" value="Bacteria"/>
</dbReference>
<reference evidence="3 4" key="1">
    <citation type="submission" date="2011-11" db="EMBL/GenBank/DDBJ databases">
        <title>The Noncontiguous Finished sequence of Saccharomonospora cyanea NA-134.</title>
        <authorList>
            <consortium name="US DOE Joint Genome Institute"/>
            <person name="Lucas S."/>
            <person name="Han J."/>
            <person name="Lapidus A."/>
            <person name="Cheng J.-F."/>
            <person name="Goodwin L."/>
            <person name="Pitluck S."/>
            <person name="Peters L."/>
            <person name="Ovchinnikova G."/>
            <person name="Lu M."/>
            <person name="Detter J.C."/>
            <person name="Han C."/>
            <person name="Tapia R."/>
            <person name="Land M."/>
            <person name="Hauser L."/>
            <person name="Kyrpides N."/>
            <person name="Ivanova N."/>
            <person name="Pagani I."/>
            <person name="Brambilla E.-M."/>
            <person name="Klenk H.-P."/>
            <person name="Woyke T."/>
        </authorList>
    </citation>
    <scope>NUCLEOTIDE SEQUENCE [LARGE SCALE GENOMIC DNA]</scope>
    <source>
        <strain evidence="3 4">NA-134</strain>
    </source>
</reference>
<dbReference type="HOGENOM" id="CLU_097940_1_0_11"/>
<keyword evidence="4" id="KW-1185">Reference proteome</keyword>
<feature type="region of interest" description="Disordered" evidence="1">
    <location>
        <begin position="25"/>
        <end position="50"/>
    </location>
</feature>
<keyword evidence="2" id="KW-0732">Signal</keyword>
<evidence type="ECO:0008006" key="5">
    <source>
        <dbReference type="Google" id="ProtNLM"/>
    </source>
</evidence>
<feature type="signal peptide" evidence="2">
    <location>
        <begin position="1"/>
        <end position="17"/>
    </location>
</feature>
<evidence type="ECO:0000313" key="4">
    <source>
        <dbReference type="Proteomes" id="UP000002791"/>
    </source>
</evidence>
<evidence type="ECO:0000256" key="2">
    <source>
        <dbReference type="SAM" id="SignalP"/>
    </source>
</evidence>
<protein>
    <recommendedName>
        <fullName evidence="5">DUF3558 domain-containing protein</fullName>
    </recommendedName>
</protein>